<name>A0A3P7ZBR1_9TREM</name>
<dbReference type="AlphaFoldDB" id="A0A3P7ZBR1"/>
<accession>A0A3P7ZBR1</accession>
<gene>
    <name evidence="2" type="ORF">SMRZ_LOCUS7192</name>
</gene>
<feature type="signal peptide" evidence="1">
    <location>
        <begin position="1"/>
        <end position="17"/>
    </location>
</feature>
<feature type="chain" id="PRO_5018261834" evidence="1">
    <location>
        <begin position="18"/>
        <end position="32"/>
    </location>
</feature>
<keyword evidence="1" id="KW-0732">Signal</keyword>
<protein>
    <submittedName>
        <fullName evidence="2">Uncharacterized protein</fullName>
    </submittedName>
</protein>
<evidence type="ECO:0000313" key="2">
    <source>
        <dbReference type="EMBL" id="VDO75133.1"/>
    </source>
</evidence>
<evidence type="ECO:0000313" key="3">
    <source>
        <dbReference type="Proteomes" id="UP000277204"/>
    </source>
</evidence>
<dbReference type="Proteomes" id="UP000277204">
    <property type="component" value="Unassembled WGS sequence"/>
</dbReference>
<reference evidence="2 3" key="1">
    <citation type="submission" date="2018-11" db="EMBL/GenBank/DDBJ databases">
        <authorList>
            <consortium name="Pathogen Informatics"/>
        </authorList>
    </citation>
    <scope>NUCLEOTIDE SEQUENCE [LARGE SCALE GENOMIC DNA]</scope>
    <source>
        <strain evidence="2 3">Zambia</strain>
    </source>
</reference>
<evidence type="ECO:0000256" key="1">
    <source>
        <dbReference type="SAM" id="SignalP"/>
    </source>
</evidence>
<proteinExistence type="predicted"/>
<organism evidence="2 3">
    <name type="scientific">Schistosoma margrebowiei</name>
    <dbReference type="NCBI Taxonomy" id="48269"/>
    <lineage>
        <taxon>Eukaryota</taxon>
        <taxon>Metazoa</taxon>
        <taxon>Spiralia</taxon>
        <taxon>Lophotrochozoa</taxon>
        <taxon>Platyhelminthes</taxon>
        <taxon>Trematoda</taxon>
        <taxon>Digenea</taxon>
        <taxon>Strigeidida</taxon>
        <taxon>Schistosomatoidea</taxon>
        <taxon>Schistosomatidae</taxon>
        <taxon>Schistosoma</taxon>
    </lineage>
</organism>
<dbReference type="EMBL" id="UZAI01002849">
    <property type="protein sequence ID" value="VDO75133.1"/>
    <property type="molecule type" value="Genomic_DNA"/>
</dbReference>
<keyword evidence="3" id="KW-1185">Reference proteome</keyword>
<sequence>MIVVVVVLTFEVEVTIGCEICPATRSHCKRPR</sequence>